<keyword evidence="2" id="KW-1185">Reference proteome</keyword>
<evidence type="ECO:0000313" key="1">
    <source>
        <dbReference type="EMBL" id="TLX70645.1"/>
    </source>
</evidence>
<dbReference type="PANTHER" id="PTHR48228">
    <property type="entry name" value="SUCCINYL-COA--D-CITRAMALATE COA-TRANSFERASE"/>
    <property type="match status" value="1"/>
</dbReference>
<dbReference type="GO" id="GO:0016740">
    <property type="term" value="F:transferase activity"/>
    <property type="evidence" value="ECO:0007669"/>
    <property type="project" value="UniProtKB-KW"/>
</dbReference>
<name>A0A5R9QM49_9PSED</name>
<reference evidence="1 2" key="1">
    <citation type="submission" date="2019-04" db="EMBL/GenBank/DDBJ databases">
        <authorList>
            <person name="Li M."/>
        </authorList>
    </citation>
    <scope>NUCLEOTIDE SEQUENCE [LARGE SCALE GENOMIC DNA]</scope>
    <source>
        <strain evidence="1 2">LAM1902</strain>
    </source>
</reference>
<proteinExistence type="predicted"/>
<dbReference type="GeneID" id="300409156"/>
<gene>
    <name evidence="1" type="ORF">FAS41_27440</name>
</gene>
<dbReference type="InterPro" id="IPR023606">
    <property type="entry name" value="CoA-Trfase_III_dom_1_sf"/>
</dbReference>
<dbReference type="Proteomes" id="UP000306635">
    <property type="component" value="Unassembled WGS sequence"/>
</dbReference>
<dbReference type="EMBL" id="SWDV01000048">
    <property type="protein sequence ID" value="TLX70645.1"/>
    <property type="molecule type" value="Genomic_DNA"/>
</dbReference>
<dbReference type="SUPFAM" id="SSF89796">
    <property type="entry name" value="CoA-transferase family III (CaiB/BaiF)"/>
    <property type="match status" value="1"/>
</dbReference>
<dbReference type="RefSeq" id="WP_138526489.1">
    <property type="nucleotide sequence ID" value="NZ_SWDV01000048.1"/>
</dbReference>
<comment type="caution">
    <text evidence="1">The sequence shown here is derived from an EMBL/GenBank/DDBJ whole genome shotgun (WGS) entry which is preliminary data.</text>
</comment>
<protein>
    <submittedName>
        <fullName evidence="1">CoA transferase</fullName>
    </submittedName>
</protein>
<dbReference type="InterPro" id="IPR050509">
    <property type="entry name" value="CoA-transferase_III"/>
</dbReference>
<dbReference type="Gene3D" id="3.40.50.10540">
    <property type="entry name" value="Crotonobetainyl-coa:carnitine coa-transferase, domain 1"/>
    <property type="match status" value="2"/>
</dbReference>
<keyword evidence="1" id="KW-0808">Transferase</keyword>
<dbReference type="PANTHER" id="PTHR48228:SF5">
    <property type="entry name" value="ALPHA-METHYLACYL-COA RACEMASE"/>
    <property type="match status" value="1"/>
</dbReference>
<organism evidence="1 2">
    <name type="scientific">Pseudomonas nicosulfuronedens</name>
    <dbReference type="NCBI Taxonomy" id="2571105"/>
    <lineage>
        <taxon>Bacteria</taxon>
        <taxon>Pseudomonadati</taxon>
        <taxon>Pseudomonadota</taxon>
        <taxon>Gammaproteobacteria</taxon>
        <taxon>Pseudomonadales</taxon>
        <taxon>Pseudomonadaceae</taxon>
        <taxon>Pseudomonas</taxon>
    </lineage>
</organism>
<sequence>MKLSGLQVVDFSQFMPGPTLTSVLADHGARVIKVEPPAGDPTRHDPESPEDFYAACNRGKQSLCLDLKRPEGLQVALSLAARADVLVESFRPGVAERLGLGYEALRALNPRLVYCSLSAFGQTGPLRELAGHDSVVQALGGTLPRERDGTPVTGGAPVSALLGSLTGLAAVLMALLRVRDSGIGDYLDIAMHDCLLNARPYAIRHALTSNGASHRDELAMLSAYRCADGEWLCLGGREPRFCQQLLTPLGRADLIPAAQGPGGQAQQELRDFLASTFASDTRQHWLAWLEARQVSAAPVLDLPHALRHPQSEARQMLTEDAQGALHYAGALKFRNEPARPDLRSARLGEHNDVLLAELGFDEHARAALYRSGAVVGTN</sequence>
<evidence type="ECO:0000313" key="2">
    <source>
        <dbReference type="Proteomes" id="UP000306635"/>
    </source>
</evidence>
<dbReference type="InterPro" id="IPR003673">
    <property type="entry name" value="CoA-Trfase_fam_III"/>
</dbReference>
<dbReference type="AlphaFoldDB" id="A0A5R9QM49"/>
<dbReference type="OrthoDB" id="9058532at2"/>
<dbReference type="Pfam" id="PF02515">
    <property type="entry name" value="CoA_transf_3"/>
    <property type="match status" value="1"/>
</dbReference>
<accession>A0A5R9QM49</accession>